<dbReference type="AlphaFoldDB" id="A0A5A7QHU3"/>
<name>A0A5A7QHU3_STRAF</name>
<protein>
    <submittedName>
        <fullName evidence="1">Olfactory receptor 1571</fullName>
    </submittedName>
</protein>
<accession>A0A5A7QHU3</accession>
<evidence type="ECO:0000313" key="1">
    <source>
        <dbReference type="EMBL" id="GER43421.1"/>
    </source>
</evidence>
<reference evidence="2" key="1">
    <citation type="journal article" date="2019" name="Curr. Biol.">
        <title>Genome Sequence of Striga asiatica Provides Insight into the Evolution of Plant Parasitism.</title>
        <authorList>
            <person name="Yoshida S."/>
            <person name="Kim S."/>
            <person name="Wafula E.K."/>
            <person name="Tanskanen J."/>
            <person name="Kim Y.M."/>
            <person name="Honaas L."/>
            <person name="Yang Z."/>
            <person name="Spallek T."/>
            <person name="Conn C.E."/>
            <person name="Ichihashi Y."/>
            <person name="Cheong K."/>
            <person name="Cui S."/>
            <person name="Der J.P."/>
            <person name="Gundlach H."/>
            <person name="Jiao Y."/>
            <person name="Hori C."/>
            <person name="Ishida J.K."/>
            <person name="Kasahara H."/>
            <person name="Kiba T."/>
            <person name="Kim M.S."/>
            <person name="Koo N."/>
            <person name="Laohavisit A."/>
            <person name="Lee Y.H."/>
            <person name="Lumba S."/>
            <person name="McCourt P."/>
            <person name="Mortimer J.C."/>
            <person name="Mutuku J.M."/>
            <person name="Nomura T."/>
            <person name="Sasaki-Sekimoto Y."/>
            <person name="Seto Y."/>
            <person name="Wang Y."/>
            <person name="Wakatake T."/>
            <person name="Sakakibara H."/>
            <person name="Demura T."/>
            <person name="Yamaguchi S."/>
            <person name="Yoneyama K."/>
            <person name="Manabe R.I."/>
            <person name="Nelson D.C."/>
            <person name="Schulman A.H."/>
            <person name="Timko M.P."/>
            <person name="dePamphilis C.W."/>
            <person name="Choi D."/>
            <person name="Shirasu K."/>
        </authorList>
    </citation>
    <scope>NUCLEOTIDE SEQUENCE [LARGE SCALE GENOMIC DNA]</scope>
    <source>
        <strain evidence="2">cv. UVA1</strain>
    </source>
</reference>
<organism evidence="1 2">
    <name type="scientific">Striga asiatica</name>
    <name type="common">Asiatic witchweed</name>
    <name type="synonym">Buchnera asiatica</name>
    <dbReference type="NCBI Taxonomy" id="4170"/>
    <lineage>
        <taxon>Eukaryota</taxon>
        <taxon>Viridiplantae</taxon>
        <taxon>Streptophyta</taxon>
        <taxon>Embryophyta</taxon>
        <taxon>Tracheophyta</taxon>
        <taxon>Spermatophyta</taxon>
        <taxon>Magnoliopsida</taxon>
        <taxon>eudicotyledons</taxon>
        <taxon>Gunneridae</taxon>
        <taxon>Pentapetalae</taxon>
        <taxon>asterids</taxon>
        <taxon>lamiids</taxon>
        <taxon>Lamiales</taxon>
        <taxon>Orobanchaceae</taxon>
        <taxon>Buchnereae</taxon>
        <taxon>Striga</taxon>
    </lineage>
</organism>
<dbReference type="Proteomes" id="UP000325081">
    <property type="component" value="Unassembled WGS sequence"/>
</dbReference>
<evidence type="ECO:0000313" key="2">
    <source>
        <dbReference type="Proteomes" id="UP000325081"/>
    </source>
</evidence>
<keyword evidence="2" id="KW-1185">Reference proteome</keyword>
<dbReference type="EMBL" id="BKCP01006626">
    <property type="protein sequence ID" value="GER43421.1"/>
    <property type="molecule type" value="Genomic_DNA"/>
</dbReference>
<sequence length="173" mass="19630">MGESIRIITATLTTTIADTFSAARRAAATAPPPTAATLRWRKHIEMAVRREIGHIRYRLTLSLNANLSCLITVKAHQDTPLNHVEEAQEALRVSFPTPHQLQHFQCHHHYQAPFAHLVYEHHLPLPPLPPSLQLLPLLPLQLLPLLLHTQPLPLRSPPCHMNRAQYVLQLRQT</sequence>
<gene>
    <name evidence="1" type="ORF">STAS_20274</name>
</gene>
<keyword evidence="1" id="KW-0675">Receptor</keyword>
<proteinExistence type="predicted"/>
<comment type="caution">
    <text evidence="1">The sequence shown here is derived from an EMBL/GenBank/DDBJ whole genome shotgun (WGS) entry which is preliminary data.</text>
</comment>